<dbReference type="GO" id="GO:0016020">
    <property type="term" value="C:membrane"/>
    <property type="evidence" value="ECO:0007669"/>
    <property type="project" value="UniProtKB-SubCell"/>
</dbReference>
<feature type="transmembrane region" description="Helical" evidence="11">
    <location>
        <begin position="67"/>
        <end position="92"/>
    </location>
</feature>
<dbReference type="InterPro" id="IPR043205">
    <property type="entry name" value="CYB561/CYBRD1-like"/>
</dbReference>
<feature type="transmembrane region" description="Helical" evidence="11">
    <location>
        <begin position="179"/>
        <end position="199"/>
    </location>
</feature>
<evidence type="ECO:0000256" key="7">
    <source>
        <dbReference type="ARBA" id="ARBA00022982"/>
    </source>
</evidence>
<evidence type="ECO:0000256" key="2">
    <source>
        <dbReference type="ARBA" id="ARBA00004141"/>
    </source>
</evidence>
<dbReference type="Pfam" id="PF03188">
    <property type="entry name" value="Cytochrom_B561"/>
    <property type="match status" value="1"/>
</dbReference>
<dbReference type="AlphaFoldDB" id="A0AAW1R125"/>
<comment type="caution">
    <text evidence="13">The sequence shown here is derived from an EMBL/GenBank/DDBJ whole genome shotgun (WGS) entry which is preliminary data.</text>
</comment>
<keyword evidence="8 11" id="KW-1133">Transmembrane helix</keyword>
<dbReference type="PROSITE" id="PS50939">
    <property type="entry name" value="CYTOCHROME_B561"/>
    <property type="match status" value="1"/>
</dbReference>
<evidence type="ECO:0000313" key="13">
    <source>
        <dbReference type="EMBL" id="KAK9827640.1"/>
    </source>
</evidence>
<keyword evidence="10 11" id="KW-0472">Membrane</keyword>
<protein>
    <recommendedName>
        <fullName evidence="12">Cytochrome b561 domain-containing protein</fullName>
    </recommendedName>
</protein>
<keyword evidence="3" id="KW-0813">Transport</keyword>
<evidence type="ECO:0000313" key="14">
    <source>
        <dbReference type="Proteomes" id="UP001445335"/>
    </source>
</evidence>
<evidence type="ECO:0000256" key="5">
    <source>
        <dbReference type="ARBA" id="ARBA00022692"/>
    </source>
</evidence>
<evidence type="ECO:0000256" key="10">
    <source>
        <dbReference type="ARBA" id="ARBA00023136"/>
    </source>
</evidence>
<evidence type="ECO:0000256" key="3">
    <source>
        <dbReference type="ARBA" id="ARBA00022448"/>
    </source>
</evidence>
<keyword evidence="6" id="KW-0479">Metal-binding</keyword>
<keyword evidence="9" id="KW-0408">Iron</keyword>
<dbReference type="GO" id="GO:0016491">
    <property type="term" value="F:oxidoreductase activity"/>
    <property type="evidence" value="ECO:0007669"/>
    <property type="project" value="InterPro"/>
</dbReference>
<gene>
    <name evidence="13" type="ORF">WJX81_002123</name>
</gene>
<dbReference type="PANTHER" id="PTHR10106">
    <property type="entry name" value="CYTOCHROME B561-RELATED"/>
    <property type="match status" value="1"/>
</dbReference>
<feature type="transmembrane region" description="Helical" evidence="11">
    <location>
        <begin position="29"/>
        <end position="47"/>
    </location>
</feature>
<keyword evidence="7" id="KW-0249">Electron transport</keyword>
<dbReference type="PANTHER" id="PTHR10106:SF0">
    <property type="entry name" value="LD36721P"/>
    <property type="match status" value="1"/>
</dbReference>
<organism evidence="13 14">
    <name type="scientific">Elliptochloris bilobata</name>
    <dbReference type="NCBI Taxonomy" id="381761"/>
    <lineage>
        <taxon>Eukaryota</taxon>
        <taxon>Viridiplantae</taxon>
        <taxon>Chlorophyta</taxon>
        <taxon>core chlorophytes</taxon>
        <taxon>Trebouxiophyceae</taxon>
        <taxon>Trebouxiophyceae incertae sedis</taxon>
        <taxon>Elliptochloris clade</taxon>
        <taxon>Elliptochloris</taxon>
    </lineage>
</organism>
<dbReference type="SMART" id="SM00665">
    <property type="entry name" value="B561"/>
    <property type="match status" value="1"/>
</dbReference>
<dbReference type="Proteomes" id="UP001445335">
    <property type="component" value="Unassembled WGS sequence"/>
</dbReference>
<feature type="domain" description="Cytochrome b561" evidence="12">
    <location>
        <begin position="26"/>
        <end position="246"/>
    </location>
</feature>
<feature type="transmembrane region" description="Helical" evidence="11">
    <location>
        <begin position="145"/>
        <end position="167"/>
    </location>
</feature>
<dbReference type="EMBL" id="JALJOU010000056">
    <property type="protein sequence ID" value="KAK9827640.1"/>
    <property type="molecule type" value="Genomic_DNA"/>
</dbReference>
<evidence type="ECO:0000256" key="6">
    <source>
        <dbReference type="ARBA" id="ARBA00022723"/>
    </source>
</evidence>
<evidence type="ECO:0000256" key="1">
    <source>
        <dbReference type="ARBA" id="ARBA00001970"/>
    </source>
</evidence>
<name>A0AAW1R125_9CHLO</name>
<keyword evidence="4" id="KW-0349">Heme</keyword>
<comment type="subcellular location">
    <subcellularLocation>
        <location evidence="2">Membrane</location>
        <topology evidence="2">Multi-pass membrane protein</topology>
    </subcellularLocation>
</comment>
<dbReference type="GO" id="GO:0046872">
    <property type="term" value="F:metal ion binding"/>
    <property type="evidence" value="ECO:0007669"/>
    <property type="project" value="UniProtKB-KW"/>
</dbReference>
<reference evidence="13 14" key="1">
    <citation type="journal article" date="2024" name="Nat. Commun.">
        <title>Phylogenomics reveals the evolutionary origins of lichenization in chlorophyte algae.</title>
        <authorList>
            <person name="Puginier C."/>
            <person name="Libourel C."/>
            <person name="Otte J."/>
            <person name="Skaloud P."/>
            <person name="Haon M."/>
            <person name="Grisel S."/>
            <person name="Petersen M."/>
            <person name="Berrin J.G."/>
            <person name="Delaux P.M."/>
            <person name="Dal Grande F."/>
            <person name="Keller J."/>
        </authorList>
    </citation>
    <scope>NUCLEOTIDE SEQUENCE [LARGE SCALE GENOMIC DNA]</scope>
    <source>
        <strain evidence="13 14">SAG 245.80</strain>
    </source>
</reference>
<evidence type="ECO:0000256" key="9">
    <source>
        <dbReference type="ARBA" id="ARBA00023004"/>
    </source>
</evidence>
<evidence type="ECO:0000259" key="12">
    <source>
        <dbReference type="PROSITE" id="PS50939"/>
    </source>
</evidence>
<keyword evidence="14" id="KW-1185">Reference proteome</keyword>
<feature type="transmembrane region" description="Helical" evidence="11">
    <location>
        <begin position="104"/>
        <end position="125"/>
    </location>
</feature>
<feature type="transmembrane region" description="Helical" evidence="11">
    <location>
        <begin position="219"/>
        <end position="243"/>
    </location>
</feature>
<accession>A0AAW1R125</accession>
<comment type="cofactor">
    <cofactor evidence="1">
        <name>heme b</name>
        <dbReference type="ChEBI" id="CHEBI:60344"/>
    </cofactor>
</comment>
<keyword evidence="5 11" id="KW-0812">Transmembrane</keyword>
<proteinExistence type="predicted"/>
<sequence length="271" mass="29298">MALGDDSSGRAVYWIGPPPPAVLTWITRLLELATFLLTAIWVVYYLGGVGLHPKQMMLGANDTGRIFNWHPVLIALAFPVFMAEAVLAYRVPLVTSLDRPQRKIVHAALHSASLLCIVLALIAAFQSHNLKRPTPTPNLYSPHSYLGLAVTILAFLQFFLGFGAYLYPTVAKRHREALGPLHTYLGKATFVAGLANMAVGIQEKTAFVVQGKGLSGAALYKPVVSIPATIELLLLLTGIAVLFHHQPPAAARRHTVDTDNLLADVIDDPAA</sequence>
<evidence type="ECO:0000256" key="4">
    <source>
        <dbReference type="ARBA" id="ARBA00022617"/>
    </source>
</evidence>
<dbReference type="InterPro" id="IPR006593">
    <property type="entry name" value="Cyt_b561/ferric_Rdtase_TM"/>
</dbReference>
<evidence type="ECO:0000256" key="8">
    <source>
        <dbReference type="ARBA" id="ARBA00022989"/>
    </source>
</evidence>
<evidence type="ECO:0000256" key="11">
    <source>
        <dbReference type="SAM" id="Phobius"/>
    </source>
</evidence>
<dbReference type="Gene3D" id="1.20.120.1770">
    <property type="match status" value="1"/>
</dbReference>